<reference evidence="4" key="2">
    <citation type="submission" date="2020-10" db="EMBL/GenBank/DDBJ databases">
        <authorList>
            <person name="Peck L.D."/>
            <person name="Nowell R.W."/>
            <person name="Flood J."/>
            <person name="Ryan M.J."/>
            <person name="Barraclough T.G."/>
        </authorList>
    </citation>
    <scope>NUCLEOTIDE SEQUENCE</scope>
    <source>
        <strain evidence="4">IMI 127659i</strain>
    </source>
</reference>
<keyword evidence="2" id="KW-0521">NADP</keyword>
<dbReference type="Proteomes" id="UP000750502">
    <property type="component" value="Unassembled WGS sequence"/>
</dbReference>
<dbReference type="SUPFAM" id="SSF51735">
    <property type="entry name" value="NAD(P)-binding Rossmann-fold domains"/>
    <property type="match status" value="1"/>
</dbReference>
<dbReference type="OrthoDB" id="191139at2759"/>
<accession>A0A9P7L9Z4</accession>
<dbReference type="PANTHER" id="PTHR24320">
    <property type="entry name" value="RETINOL DEHYDROGENASE"/>
    <property type="match status" value="1"/>
</dbReference>
<evidence type="ECO:0000256" key="1">
    <source>
        <dbReference type="ARBA" id="ARBA00006484"/>
    </source>
</evidence>
<evidence type="ECO:0000256" key="3">
    <source>
        <dbReference type="ARBA" id="ARBA00023002"/>
    </source>
</evidence>
<dbReference type="PRINTS" id="PR00081">
    <property type="entry name" value="GDHRDH"/>
</dbReference>
<protein>
    <recommendedName>
        <fullName evidence="6">Reductase</fullName>
    </recommendedName>
</protein>
<sequence length="287" mass="30956">MPSLSSIWTQLRPPEPGFTERDLPSLAGKVYIVTGGNTGIGKELARMLYSKNGTIYLGARSKEKAKGAIDDIKQAEPNSTGALVFFHLDLADLRTIKTSVASFTSRESRLDVLFNNAGIQSLGSGAELAQTVQGYEIHLGVNTIGTFLLTELLTPTLIATVGTAQPDAVRVVWVSSSAAEFFGEKSVGLPLDNLDYHISRPALYRYGLSKAGNWLHGVEFAHRRRAAGIISISVNPGNINSDLYREHNLITKLIVAGIAYSPTYGAYTELFAGLSPQVTIEKTGNWG</sequence>
<comment type="caution">
    <text evidence="4">The sequence shown here is derived from an EMBL/GenBank/DDBJ whole genome shotgun (WGS) entry which is preliminary data.</text>
</comment>
<dbReference type="AlphaFoldDB" id="A0A9P7L9Z4"/>
<dbReference type="GO" id="GO:0016491">
    <property type="term" value="F:oxidoreductase activity"/>
    <property type="evidence" value="ECO:0007669"/>
    <property type="project" value="UniProtKB-KW"/>
</dbReference>
<dbReference type="Gene3D" id="3.40.50.720">
    <property type="entry name" value="NAD(P)-binding Rossmann-like Domain"/>
    <property type="match status" value="1"/>
</dbReference>
<organism evidence="4 5">
    <name type="scientific">Fusarium xylarioides</name>
    <dbReference type="NCBI Taxonomy" id="221167"/>
    <lineage>
        <taxon>Eukaryota</taxon>
        <taxon>Fungi</taxon>
        <taxon>Dikarya</taxon>
        <taxon>Ascomycota</taxon>
        <taxon>Pezizomycotina</taxon>
        <taxon>Sordariomycetes</taxon>
        <taxon>Hypocreomycetidae</taxon>
        <taxon>Hypocreales</taxon>
        <taxon>Nectriaceae</taxon>
        <taxon>Fusarium</taxon>
        <taxon>Fusarium fujikuroi species complex</taxon>
    </lineage>
</organism>
<dbReference type="EMBL" id="JADFTT010000170">
    <property type="protein sequence ID" value="KAG5766141.1"/>
    <property type="molecule type" value="Genomic_DNA"/>
</dbReference>
<dbReference type="PANTHER" id="PTHR24320:SF236">
    <property type="entry name" value="SHORT-CHAIN DEHYDROGENASE-RELATED"/>
    <property type="match status" value="1"/>
</dbReference>
<keyword evidence="3" id="KW-0560">Oxidoreductase</keyword>
<evidence type="ECO:0008006" key="6">
    <source>
        <dbReference type="Google" id="ProtNLM"/>
    </source>
</evidence>
<evidence type="ECO:0000256" key="2">
    <source>
        <dbReference type="ARBA" id="ARBA00022857"/>
    </source>
</evidence>
<keyword evidence="5" id="KW-1185">Reference proteome</keyword>
<name>A0A9P7L9Z4_9HYPO</name>
<dbReference type="InterPro" id="IPR036291">
    <property type="entry name" value="NAD(P)-bd_dom_sf"/>
</dbReference>
<gene>
    <name evidence="4" type="ORF">H9Q72_005800</name>
</gene>
<reference evidence="4" key="1">
    <citation type="journal article" date="2020" name="bioRxiv">
        <title>Historical genomics reveals the evolutionary mechanisms behind multiple outbreaks of the host-specific coffee wilt pathogen Fusarium xylarioides.</title>
        <authorList>
            <person name="Peck D."/>
            <person name="Nowell R.W."/>
            <person name="Flood J."/>
            <person name="Ryan M.J."/>
            <person name="Barraclough T.G."/>
        </authorList>
    </citation>
    <scope>NUCLEOTIDE SEQUENCE</scope>
    <source>
        <strain evidence="4">IMI 127659i</strain>
    </source>
</reference>
<dbReference type="Pfam" id="PF00106">
    <property type="entry name" value="adh_short"/>
    <property type="match status" value="1"/>
</dbReference>
<comment type="similarity">
    <text evidence="1">Belongs to the short-chain dehydrogenases/reductases (SDR) family.</text>
</comment>
<evidence type="ECO:0000313" key="5">
    <source>
        <dbReference type="Proteomes" id="UP000750502"/>
    </source>
</evidence>
<dbReference type="InterPro" id="IPR002347">
    <property type="entry name" value="SDR_fam"/>
</dbReference>
<proteinExistence type="inferred from homology"/>
<evidence type="ECO:0000313" key="4">
    <source>
        <dbReference type="EMBL" id="KAG5766141.1"/>
    </source>
</evidence>